<proteinExistence type="predicted"/>
<organism evidence="1 2">
    <name type="scientific">Trichogramma brassicae</name>
    <dbReference type="NCBI Taxonomy" id="86971"/>
    <lineage>
        <taxon>Eukaryota</taxon>
        <taxon>Metazoa</taxon>
        <taxon>Ecdysozoa</taxon>
        <taxon>Arthropoda</taxon>
        <taxon>Hexapoda</taxon>
        <taxon>Insecta</taxon>
        <taxon>Pterygota</taxon>
        <taxon>Neoptera</taxon>
        <taxon>Endopterygota</taxon>
        <taxon>Hymenoptera</taxon>
        <taxon>Apocrita</taxon>
        <taxon>Proctotrupomorpha</taxon>
        <taxon>Chalcidoidea</taxon>
        <taxon>Trichogrammatidae</taxon>
        <taxon>Trichogramma</taxon>
    </lineage>
</organism>
<evidence type="ECO:0000313" key="2">
    <source>
        <dbReference type="Proteomes" id="UP000479190"/>
    </source>
</evidence>
<gene>
    <name evidence="1" type="ORF">TBRA_LOCUS9129</name>
</gene>
<evidence type="ECO:0000313" key="1">
    <source>
        <dbReference type="EMBL" id="CAB0037294.1"/>
    </source>
</evidence>
<accession>A0A6H5IRG9</accession>
<protein>
    <recommendedName>
        <fullName evidence="3">MULE transposase domain-containing protein</fullName>
    </recommendedName>
</protein>
<name>A0A6H5IRG9_9HYME</name>
<sequence>MSYFELAIINAASAGIEGTVSLCLFHLCQSVYRRISRGGLKTAYRDQEPVRRAARMMCALAFVPTEKVEETFDQFAEQDLPEIFLEIVDYFEMTYIRGRKARGRRARVEVRYAPRLWNQYQSVLDGTARTNNASEGWHNRFQMTLIMERLQSQRKSELLLHQPRTRVPRVQKLTCHKSPTVAPSHIIVDSGPSSTGASRINGKYAQVGVDIVLTCTFSNPRCPSPKFDGHYFFQVSESLKLRQSPPGGAAPTPTSHVCPPALKYRPLRASVIRLRSFSDRSLDLPAATSQQGQLRFVKAVEVKKLTVPPVNLRLADHGTSSDLDFSGHFVRQATDLEL</sequence>
<dbReference type="AlphaFoldDB" id="A0A6H5IRG9"/>
<dbReference type="Proteomes" id="UP000479190">
    <property type="component" value="Unassembled WGS sequence"/>
</dbReference>
<dbReference type="OrthoDB" id="7697804at2759"/>
<keyword evidence="2" id="KW-1185">Reference proteome</keyword>
<dbReference type="EMBL" id="CADCXV010000848">
    <property type="protein sequence ID" value="CAB0037294.1"/>
    <property type="molecule type" value="Genomic_DNA"/>
</dbReference>
<evidence type="ECO:0008006" key="3">
    <source>
        <dbReference type="Google" id="ProtNLM"/>
    </source>
</evidence>
<reference evidence="1 2" key="1">
    <citation type="submission" date="2020-02" db="EMBL/GenBank/DDBJ databases">
        <authorList>
            <person name="Ferguson B K."/>
        </authorList>
    </citation>
    <scope>NUCLEOTIDE SEQUENCE [LARGE SCALE GENOMIC DNA]</scope>
</reference>